<dbReference type="SMART" id="SM00422">
    <property type="entry name" value="HTH_MERR"/>
    <property type="match status" value="1"/>
</dbReference>
<dbReference type="Gene3D" id="1.10.1660.10">
    <property type="match status" value="1"/>
</dbReference>
<dbReference type="PROSITE" id="PS50937">
    <property type="entry name" value="HTH_MERR_2"/>
    <property type="match status" value="1"/>
</dbReference>
<protein>
    <submittedName>
        <fullName evidence="6">MerR family transcriptional regulator</fullName>
    </submittedName>
</protein>
<evidence type="ECO:0000313" key="7">
    <source>
        <dbReference type="Proteomes" id="UP000830326"/>
    </source>
</evidence>
<dbReference type="EMBL" id="CP095075">
    <property type="protein sequence ID" value="UOR12131.1"/>
    <property type="molecule type" value="Genomic_DNA"/>
</dbReference>
<keyword evidence="3" id="KW-0238">DNA-binding</keyword>
<sequence length="108" mass="12730">MTDNYKSKKVISIGVVKELTGLSERQIRYNEQRKLIFPERTANGTRKYSFSDVETLVEIAEKREEGVQSFEIRKEMLKDKKSKEGDSQMRRKMIRGQLNAHFRSNDRS</sequence>
<organism evidence="6 7">
    <name type="scientific">Halobacillus amylolyticus</name>
    <dbReference type="NCBI Taxonomy" id="2932259"/>
    <lineage>
        <taxon>Bacteria</taxon>
        <taxon>Bacillati</taxon>
        <taxon>Bacillota</taxon>
        <taxon>Bacilli</taxon>
        <taxon>Bacillales</taxon>
        <taxon>Bacillaceae</taxon>
        <taxon>Halobacillus</taxon>
    </lineage>
</organism>
<keyword evidence="2" id="KW-0805">Transcription regulation</keyword>
<dbReference type="PANTHER" id="PTHR30204">
    <property type="entry name" value="REDOX-CYCLING DRUG-SENSING TRANSCRIPTIONAL ACTIVATOR SOXR"/>
    <property type="match status" value="1"/>
</dbReference>
<dbReference type="SUPFAM" id="SSF46955">
    <property type="entry name" value="Putative DNA-binding domain"/>
    <property type="match status" value="1"/>
</dbReference>
<keyword evidence="1" id="KW-0678">Repressor</keyword>
<name>A0ABY4HB57_9BACI</name>
<reference evidence="6" key="1">
    <citation type="submission" date="2022-04" db="EMBL/GenBank/DDBJ databases">
        <title>Halobacillus sp. isolated from saltern.</title>
        <authorList>
            <person name="Won M."/>
            <person name="Lee C.-M."/>
            <person name="Woen H.-Y."/>
            <person name="Kwon S.-W."/>
        </authorList>
    </citation>
    <scope>NUCLEOTIDE SEQUENCE</scope>
    <source>
        <strain evidence="6">SSHM10-5</strain>
    </source>
</reference>
<dbReference type="RefSeq" id="WP_245032707.1">
    <property type="nucleotide sequence ID" value="NZ_CP095075.1"/>
</dbReference>
<dbReference type="InterPro" id="IPR009061">
    <property type="entry name" value="DNA-bd_dom_put_sf"/>
</dbReference>
<dbReference type="Pfam" id="PF13411">
    <property type="entry name" value="MerR_1"/>
    <property type="match status" value="1"/>
</dbReference>
<evidence type="ECO:0000256" key="3">
    <source>
        <dbReference type="ARBA" id="ARBA00023125"/>
    </source>
</evidence>
<evidence type="ECO:0000256" key="2">
    <source>
        <dbReference type="ARBA" id="ARBA00023015"/>
    </source>
</evidence>
<feature type="domain" description="HTH merR-type" evidence="5">
    <location>
        <begin position="10"/>
        <end position="79"/>
    </location>
</feature>
<evidence type="ECO:0000313" key="6">
    <source>
        <dbReference type="EMBL" id="UOR12131.1"/>
    </source>
</evidence>
<evidence type="ECO:0000256" key="4">
    <source>
        <dbReference type="ARBA" id="ARBA00023163"/>
    </source>
</evidence>
<evidence type="ECO:0000259" key="5">
    <source>
        <dbReference type="PROSITE" id="PS50937"/>
    </source>
</evidence>
<accession>A0ABY4HB57</accession>
<keyword evidence="4" id="KW-0804">Transcription</keyword>
<dbReference type="Proteomes" id="UP000830326">
    <property type="component" value="Chromosome"/>
</dbReference>
<evidence type="ECO:0000256" key="1">
    <source>
        <dbReference type="ARBA" id="ARBA00022491"/>
    </source>
</evidence>
<proteinExistence type="predicted"/>
<dbReference type="InterPro" id="IPR000551">
    <property type="entry name" value="MerR-type_HTH_dom"/>
</dbReference>
<keyword evidence="7" id="KW-1185">Reference proteome</keyword>
<dbReference type="InterPro" id="IPR047057">
    <property type="entry name" value="MerR_fam"/>
</dbReference>
<gene>
    <name evidence="6" type="ORF">MUO15_00900</name>
</gene>
<dbReference type="PANTHER" id="PTHR30204:SF65">
    <property type="entry name" value="HTH-TYPE TRANSCRIPTIONAL REGULATOR TNRA"/>
    <property type="match status" value="1"/>
</dbReference>